<dbReference type="InterPro" id="IPR006283">
    <property type="entry name" value="ThiL-like"/>
</dbReference>
<dbReference type="InterPro" id="IPR036676">
    <property type="entry name" value="PurM-like_C_sf"/>
</dbReference>
<dbReference type="Pfam" id="PF00586">
    <property type="entry name" value="AIRS"/>
    <property type="match status" value="1"/>
</dbReference>
<dbReference type="InterPro" id="IPR016188">
    <property type="entry name" value="PurM-like_N"/>
</dbReference>
<sequence>MSERSLLNAFKDLFSEHGDRCVQWIGDDCAVVRSKPFTVTSVDSIVDGVHFRLGNERIGLADIGHKALASALSDLAAMAANPSEAYLALGVPDDLSERDVLELAAAVEELAGATGVTIAGGDLVRSPVLFCSVTVVGWSDAAEDLIGRGGAQPGDGIYVSGPLGAAAAGLAILEGRAPLAAGEPWAEALVAAQLRPNARFDCAHQLRAADAHALIDISDGLAGDGAQIAEASAVTLEIELARIPLAEGVAEVAHEIGEDPARFAASGGEDFELCACLEDSAASKVVGLTKVGEVKAGQASVVMRGENGEAVELHGYEHTIGDDSAALG</sequence>
<dbReference type="CDD" id="cd02194">
    <property type="entry name" value="ThiL"/>
    <property type="match status" value="1"/>
</dbReference>
<evidence type="ECO:0000259" key="1">
    <source>
        <dbReference type="Pfam" id="PF00586"/>
    </source>
</evidence>
<dbReference type="InterPro" id="IPR036921">
    <property type="entry name" value="PurM-like_N_sf"/>
</dbReference>
<name>A0A6J5Z4H1_9ZZZZ</name>
<dbReference type="PIRSF" id="PIRSF005303">
    <property type="entry name" value="Thiam_monoph_kin"/>
    <property type="match status" value="1"/>
</dbReference>
<proteinExistence type="inferred from homology"/>
<dbReference type="GO" id="GO:0009228">
    <property type="term" value="P:thiamine biosynthetic process"/>
    <property type="evidence" value="ECO:0007669"/>
    <property type="project" value="InterPro"/>
</dbReference>
<dbReference type="GO" id="GO:0009030">
    <property type="term" value="F:thiamine-phosphate kinase activity"/>
    <property type="evidence" value="ECO:0007669"/>
    <property type="project" value="InterPro"/>
</dbReference>
<dbReference type="NCBIfam" id="TIGR01379">
    <property type="entry name" value="thiL"/>
    <property type="match status" value="1"/>
</dbReference>
<dbReference type="EMBL" id="CAESAN010000006">
    <property type="protein sequence ID" value="CAB4335250.1"/>
    <property type="molecule type" value="Genomic_DNA"/>
</dbReference>
<organism evidence="3">
    <name type="scientific">freshwater metagenome</name>
    <dbReference type="NCBI Taxonomy" id="449393"/>
    <lineage>
        <taxon>unclassified sequences</taxon>
        <taxon>metagenomes</taxon>
        <taxon>ecological metagenomes</taxon>
    </lineage>
</organism>
<dbReference type="InterPro" id="IPR010918">
    <property type="entry name" value="PurM-like_C_dom"/>
</dbReference>
<dbReference type="Pfam" id="PF02769">
    <property type="entry name" value="AIRS_C"/>
    <property type="match status" value="1"/>
</dbReference>
<dbReference type="PANTHER" id="PTHR30270">
    <property type="entry name" value="THIAMINE-MONOPHOSPHATE KINASE"/>
    <property type="match status" value="1"/>
</dbReference>
<dbReference type="SUPFAM" id="SSF56042">
    <property type="entry name" value="PurM C-terminal domain-like"/>
    <property type="match status" value="1"/>
</dbReference>
<evidence type="ECO:0000313" key="3">
    <source>
        <dbReference type="EMBL" id="CAB4335250.1"/>
    </source>
</evidence>
<dbReference type="AlphaFoldDB" id="A0A6J5Z4H1"/>
<dbReference type="SUPFAM" id="SSF55326">
    <property type="entry name" value="PurM N-terminal domain-like"/>
    <property type="match status" value="1"/>
</dbReference>
<gene>
    <name evidence="3" type="ORF">UFOPK3547_00125</name>
</gene>
<dbReference type="HAMAP" id="MF_02128">
    <property type="entry name" value="TMP_kinase"/>
    <property type="match status" value="1"/>
</dbReference>
<evidence type="ECO:0000259" key="2">
    <source>
        <dbReference type="Pfam" id="PF02769"/>
    </source>
</evidence>
<dbReference type="PANTHER" id="PTHR30270:SF0">
    <property type="entry name" value="THIAMINE-MONOPHOSPHATE KINASE"/>
    <property type="match status" value="1"/>
</dbReference>
<feature type="domain" description="PurM-like N-terminal" evidence="1">
    <location>
        <begin position="26"/>
        <end position="137"/>
    </location>
</feature>
<dbReference type="Gene3D" id="3.30.1330.10">
    <property type="entry name" value="PurM-like, N-terminal domain"/>
    <property type="match status" value="1"/>
</dbReference>
<accession>A0A6J5Z4H1</accession>
<reference evidence="3" key="1">
    <citation type="submission" date="2020-05" db="EMBL/GenBank/DDBJ databases">
        <authorList>
            <person name="Chiriac C."/>
            <person name="Salcher M."/>
            <person name="Ghai R."/>
            <person name="Kavagutti S V."/>
        </authorList>
    </citation>
    <scope>NUCLEOTIDE SEQUENCE</scope>
</reference>
<feature type="domain" description="PurM-like C-terminal" evidence="2">
    <location>
        <begin position="152"/>
        <end position="298"/>
    </location>
</feature>
<dbReference type="Gene3D" id="3.90.650.10">
    <property type="entry name" value="PurM-like C-terminal domain"/>
    <property type="match status" value="1"/>
</dbReference>
<protein>
    <submittedName>
        <fullName evidence="3">Unannotated protein</fullName>
    </submittedName>
</protein>